<feature type="domain" description="OmpR/PhoB-type" evidence="4">
    <location>
        <begin position="24"/>
        <end position="122"/>
    </location>
</feature>
<accession>A0A2W5PYV4</accession>
<dbReference type="InterPro" id="IPR011990">
    <property type="entry name" value="TPR-like_helical_dom_sf"/>
</dbReference>
<dbReference type="Gene3D" id="1.10.10.10">
    <property type="entry name" value="Winged helix-like DNA-binding domain superfamily/Winged helix DNA-binding domain"/>
    <property type="match status" value="1"/>
</dbReference>
<dbReference type="SUPFAM" id="SSF46894">
    <property type="entry name" value="C-terminal effector domain of the bipartite response regulators"/>
    <property type="match status" value="1"/>
</dbReference>
<dbReference type="SUPFAM" id="SSF48452">
    <property type="entry name" value="TPR-like"/>
    <property type="match status" value="1"/>
</dbReference>
<sequence>MAAPSSAHHAVTSTPDEPPQGGPDAALRIGDWTVLALADRLERDGASHKLEPRAMRLLLVLARAGGSVVPASSLLATVWAGVVVTPSSLYESVSRLRKLLGRDAEGREAIESVPRKGYRLRWPVHQAAAPPLDAHSIAVLPFEAIGVEPALDFIPPAPTDRLIGELSRHGELSVLARGTMLRYGERGRPAAELARELGVRCVVDGRVRQVPGERLWIEVALIDGPSQRQTWTDTIELAARDWMQGAEIVAGRLARSLTFEFHARAPGADAGASPRHESARDLSARAWVELFARPESQATNLRAQGWAQQALASDPDCALAEVCLASCAWRAAQFGWEALPGAAPDTPTLRIAMAHAERALDLAPDEPDAHYVLGLIAYSRGETVRAEEAL</sequence>
<evidence type="ECO:0000256" key="2">
    <source>
        <dbReference type="PROSITE-ProRule" id="PRU01091"/>
    </source>
</evidence>
<name>A0A2W5PYV4_VARPD</name>
<dbReference type="SUPFAM" id="SSF52964">
    <property type="entry name" value="TolB, N-terminal domain"/>
    <property type="match status" value="1"/>
</dbReference>
<dbReference type="Pfam" id="PF00486">
    <property type="entry name" value="Trans_reg_C"/>
    <property type="match status" value="1"/>
</dbReference>
<evidence type="ECO:0000313" key="5">
    <source>
        <dbReference type="EMBL" id="PZQ71241.1"/>
    </source>
</evidence>
<dbReference type="EMBL" id="QFPP01000246">
    <property type="protein sequence ID" value="PZQ71241.1"/>
    <property type="molecule type" value="Genomic_DNA"/>
</dbReference>
<dbReference type="GO" id="GO:0003677">
    <property type="term" value="F:DNA binding"/>
    <property type="evidence" value="ECO:0007669"/>
    <property type="project" value="UniProtKB-UniRule"/>
</dbReference>
<dbReference type="CDD" id="cd00383">
    <property type="entry name" value="trans_reg_C"/>
    <property type="match status" value="1"/>
</dbReference>
<protein>
    <recommendedName>
        <fullName evidence="4">OmpR/PhoB-type domain-containing protein</fullName>
    </recommendedName>
</protein>
<keyword evidence="1 2" id="KW-0238">DNA-binding</keyword>
<organism evidence="5 6">
    <name type="scientific">Variovorax paradoxus</name>
    <dbReference type="NCBI Taxonomy" id="34073"/>
    <lineage>
        <taxon>Bacteria</taxon>
        <taxon>Pseudomonadati</taxon>
        <taxon>Pseudomonadota</taxon>
        <taxon>Betaproteobacteria</taxon>
        <taxon>Burkholderiales</taxon>
        <taxon>Comamonadaceae</taxon>
        <taxon>Variovorax</taxon>
    </lineage>
</organism>
<dbReference type="AlphaFoldDB" id="A0A2W5PYV4"/>
<dbReference type="InterPro" id="IPR016032">
    <property type="entry name" value="Sig_transdc_resp-reg_C-effctor"/>
</dbReference>
<feature type="DNA-binding region" description="OmpR/PhoB-type" evidence="2">
    <location>
        <begin position="24"/>
        <end position="122"/>
    </location>
</feature>
<evidence type="ECO:0000256" key="3">
    <source>
        <dbReference type="SAM" id="MobiDB-lite"/>
    </source>
</evidence>
<proteinExistence type="predicted"/>
<dbReference type="SMART" id="SM00862">
    <property type="entry name" value="Trans_reg_C"/>
    <property type="match status" value="1"/>
</dbReference>
<dbReference type="Gene3D" id="1.25.40.10">
    <property type="entry name" value="Tetratricopeptide repeat domain"/>
    <property type="match status" value="1"/>
</dbReference>
<evidence type="ECO:0000313" key="6">
    <source>
        <dbReference type="Proteomes" id="UP000249135"/>
    </source>
</evidence>
<feature type="region of interest" description="Disordered" evidence="3">
    <location>
        <begin position="1"/>
        <end position="25"/>
    </location>
</feature>
<dbReference type="InterPro" id="IPR036388">
    <property type="entry name" value="WH-like_DNA-bd_sf"/>
</dbReference>
<dbReference type="GO" id="GO:0000160">
    <property type="term" value="P:phosphorelay signal transduction system"/>
    <property type="evidence" value="ECO:0007669"/>
    <property type="project" value="InterPro"/>
</dbReference>
<dbReference type="PROSITE" id="PS51755">
    <property type="entry name" value="OMPR_PHOB"/>
    <property type="match status" value="1"/>
</dbReference>
<dbReference type="Gene3D" id="3.40.50.10070">
    <property type="entry name" value="TolB, N-terminal domain"/>
    <property type="match status" value="1"/>
</dbReference>
<dbReference type="InterPro" id="IPR001867">
    <property type="entry name" value="OmpR/PhoB-type_DNA-bd"/>
</dbReference>
<dbReference type="GO" id="GO:0006355">
    <property type="term" value="P:regulation of DNA-templated transcription"/>
    <property type="evidence" value="ECO:0007669"/>
    <property type="project" value="InterPro"/>
</dbReference>
<comment type="caution">
    <text evidence="5">The sequence shown here is derived from an EMBL/GenBank/DDBJ whole genome shotgun (WGS) entry which is preliminary data.</text>
</comment>
<reference evidence="5 6" key="1">
    <citation type="submission" date="2017-08" db="EMBL/GenBank/DDBJ databases">
        <title>Infants hospitalized years apart are colonized by the same room-sourced microbial strains.</title>
        <authorList>
            <person name="Brooks B."/>
            <person name="Olm M.R."/>
            <person name="Firek B.A."/>
            <person name="Baker R."/>
            <person name="Thomas B.C."/>
            <person name="Morowitz M.J."/>
            <person name="Banfield J.F."/>
        </authorList>
    </citation>
    <scope>NUCLEOTIDE SEQUENCE [LARGE SCALE GENOMIC DNA]</scope>
    <source>
        <strain evidence="5">S2_005_003_R2_41</strain>
    </source>
</reference>
<dbReference type="Proteomes" id="UP000249135">
    <property type="component" value="Unassembled WGS sequence"/>
</dbReference>
<evidence type="ECO:0000259" key="4">
    <source>
        <dbReference type="PROSITE" id="PS51755"/>
    </source>
</evidence>
<evidence type="ECO:0000256" key="1">
    <source>
        <dbReference type="ARBA" id="ARBA00023125"/>
    </source>
</evidence>
<gene>
    <name evidence="5" type="ORF">DI563_17630</name>
</gene>
<feature type="non-terminal residue" evidence="5">
    <location>
        <position position="390"/>
    </location>
</feature>